<evidence type="ECO:0000256" key="1">
    <source>
        <dbReference type="ARBA" id="ARBA00012997"/>
    </source>
</evidence>
<evidence type="ECO:0000313" key="5">
    <source>
        <dbReference type="Proteomes" id="UP000046393"/>
    </source>
</evidence>
<dbReference type="Gene3D" id="3.60.10.10">
    <property type="entry name" value="Endonuclease/exonuclease/phosphatase"/>
    <property type="match status" value="1"/>
</dbReference>
<dbReference type="GO" id="GO:0004445">
    <property type="term" value="F:inositol-polyphosphate 5-phosphatase activity"/>
    <property type="evidence" value="ECO:0007669"/>
    <property type="project" value="UniProtKB-EC"/>
</dbReference>
<dbReference type="Pfam" id="PF22669">
    <property type="entry name" value="Exo_endo_phos2"/>
    <property type="match status" value="2"/>
</dbReference>
<keyword evidence="5" id="KW-1185">Reference proteome</keyword>
<comment type="similarity">
    <text evidence="3">Belongs to the inositol 1,4,5-trisphosphate 5-phosphatase type I family.</text>
</comment>
<dbReference type="AlphaFoldDB" id="A0A0N5ALK2"/>
<name>A0A0N5ALK2_9BILA</name>
<protein>
    <recommendedName>
        <fullName evidence="1">inositol-polyphosphate 5-phosphatase</fullName>
        <ecNumber evidence="1">3.1.3.56</ecNumber>
    </recommendedName>
</protein>
<dbReference type="SMART" id="SM00128">
    <property type="entry name" value="IPPc"/>
    <property type="match status" value="1"/>
</dbReference>
<evidence type="ECO:0000313" key="6">
    <source>
        <dbReference type="WBParaSite" id="SMUV_0000542301-mRNA-1"/>
    </source>
</evidence>
<evidence type="ECO:0000256" key="2">
    <source>
        <dbReference type="ARBA" id="ARBA00022801"/>
    </source>
</evidence>
<dbReference type="WBParaSite" id="SMUV_0000542301-mRNA-1">
    <property type="protein sequence ID" value="SMUV_0000542301-mRNA-1"/>
    <property type="gene ID" value="SMUV_0000542301"/>
</dbReference>
<evidence type="ECO:0000256" key="3">
    <source>
        <dbReference type="ARBA" id="ARBA00023599"/>
    </source>
</evidence>
<dbReference type="PANTHER" id="PTHR12997:SF2">
    <property type="entry name" value="INOSITOL POLYPHOSPHATE-5-PHOSPHATASE A"/>
    <property type="match status" value="1"/>
</dbReference>
<evidence type="ECO:0000259" key="4">
    <source>
        <dbReference type="SMART" id="SM00128"/>
    </source>
</evidence>
<dbReference type="EC" id="3.1.3.56" evidence="1"/>
<reference evidence="6" key="1">
    <citation type="submission" date="2017-02" db="UniProtKB">
        <authorList>
            <consortium name="WormBaseParasite"/>
        </authorList>
    </citation>
    <scope>IDENTIFICATION</scope>
</reference>
<dbReference type="InterPro" id="IPR036691">
    <property type="entry name" value="Endo/exonu/phosph_ase_sf"/>
</dbReference>
<accession>A0A0N5ALK2</accession>
<feature type="domain" description="Inositol polyphosphate-related phosphatase" evidence="4">
    <location>
        <begin position="1"/>
        <end position="383"/>
    </location>
</feature>
<organism evidence="5 6">
    <name type="scientific">Syphacia muris</name>
    <dbReference type="NCBI Taxonomy" id="451379"/>
    <lineage>
        <taxon>Eukaryota</taxon>
        <taxon>Metazoa</taxon>
        <taxon>Ecdysozoa</taxon>
        <taxon>Nematoda</taxon>
        <taxon>Chromadorea</taxon>
        <taxon>Rhabditida</taxon>
        <taxon>Spirurina</taxon>
        <taxon>Oxyuridomorpha</taxon>
        <taxon>Oxyuroidea</taxon>
        <taxon>Oxyuridae</taxon>
        <taxon>Syphacia</taxon>
    </lineage>
</organism>
<dbReference type="GO" id="GO:0046856">
    <property type="term" value="P:phosphatidylinositol dephosphorylation"/>
    <property type="evidence" value="ECO:0007669"/>
    <property type="project" value="InterPro"/>
</dbReference>
<keyword evidence="2" id="KW-0378">Hydrolase</keyword>
<dbReference type="InterPro" id="IPR039737">
    <property type="entry name" value="INPP5A"/>
</dbReference>
<dbReference type="SUPFAM" id="SSF56219">
    <property type="entry name" value="DNase I-like"/>
    <property type="match status" value="1"/>
</dbReference>
<proteinExistence type="inferred from homology"/>
<sequence>MQEVGGKNYETCTIQVPGFINTIANLFQSLGYTTGRAYLDLDFDTPDTYALGSLYFVKDSCKLSVEQYDFKTGRFGKLEPNFDMITEDLSKCSKLRKAKFPKYFWPTIRWTRKGYMHCRFKFNKTPFDFVNVHLFHDDSNIALVHENPSLYSENRKRALDFVIEELRRTEENQNNTLFLFGDLNFRLDPASFLNRITEGADQRHDSVVFTESDDIDDETTSLASVEPNTIDLLKSDDRKDECLRRTVSAIEFRRSPNPSKVDIQSNCVLRIEKKRFDYFNHMRLLKEWECYLEDDKEALNFPSLRELKIHFPPTYPWSEDPEDSEMLMKTRAPAWCDRILMNSRAYDMVCTLENVVYDSIGKDVCMGDHKVVSICHFSFSFLIRLGWT</sequence>
<dbReference type="STRING" id="451379.A0A0N5ALK2"/>
<dbReference type="Proteomes" id="UP000046393">
    <property type="component" value="Unplaced"/>
</dbReference>
<dbReference type="PANTHER" id="PTHR12997">
    <property type="entry name" value="TYPE I INOSITOL-1,4,5-TRISPHOSPHATE 5-PHOSPHATASE"/>
    <property type="match status" value="1"/>
</dbReference>
<dbReference type="InterPro" id="IPR000300">
    <property type="entry name" value="IPPc"/>
</dbReference>